<evidence type="ECO:0000256" key="1">
    <source>
        <dbReference type="SAM" id="MobiDB-lite"/>
    </source>
</evidence>
<feature type="signal peptide" evidence="2">
    <location>
        <begin position="1"/>
        <end position="20"/>
    </location>
</feature>
<dbReference type="CDD" id="cd00118">
    <property type="entry name" value="LysM"/>
    <property type="match status" value="2"/>
</dbReference>
<keyword evidence="2" id="KW-0732">Signal</keyword>
<name>A0A812INP5_9DINO</name>
<accession>A0A812INP5</accession>
<dbReference type="Gene3D" id="3.10.350.10">
    <property type="entry name" value="LysM domain"/>
    <property type="match status" value="2"/>
</dbReference>
<protein>
    <recommendedName>
        <fullName evidence="3">LysM domain-containing protein</fullName>
    </recommendedName>
</protein>
<dbReference type="PROSITE" id="PS51782">
    <property type="entry name" value="LYSM"/>
    <property type="match status" value="2"/>
</dbReference>
<dbReference type="InterPro" id="IPR052196">
    <property type="entry name" value="Bact_Kbp"/>
</dbReference>
<dbReference type="PANTHER" id="PTHR34700">
    <property type="entry name" value="POTASSIUM BINDING PROTEIN KBP"/>
    <property type="match status" value="1"/>
</dbReference>
<comment type="caution">
    <text evidence="4">The sequence shown here is derived from an EMBL/GenBank/DDBJ whole genome shotgun (WGS) entry which is preliminary data.</text>
</comment>
<dbReference type="Proteomes" id="UP000601435">
    <property type="component" value="Unassembled WGS sequence"/>
</dbReference>
<feature type="region of interest" description="Disordered" evidence="1">
    <location>
        <begin position="216"/>
        <end position="235"/>
    </location>
</feature>
<evidence type="ECO:0000313" key="4">
    <source>
        <dbReference type="EMBL" id="CAE7154119.1"/>
    </source>
</evidence>
<dbReference type="InterPro" id="IPR018392">
    <property type="entry name" value="LysM"/>
</dbReference>
<sequence>MTREQKVALILGFALVLVVGVLVSDHLSGAREATLVDIELPETEDRPVFRTYDEEPQFAQAPAINDQPAGFLDHIEDEPVETYTAPVETPALAMGDPVEEDTMLETIRDSVRDAMHELRNGNGPSPAFQTETRTITMGEPVGRSRETVAPAGSGDVRVHVVRKGETLWAIAERYYGTGFVHADLLRYNAGRIRNAGELNPGLNLLIPDRRDLGSAPPATVATRPATTPARTQATPATTRTYTVAKGDTLSEISQKQLGTSKRWEEIMELNADKIDEPTDLYVGLKLKLPAR</sequence>
<dbReference type="SMART" id="SM00257">
    <property type="entry name" value="LysM"/>
    <property type="match status" value="2"/>
</dbReference>
<evidence type="ECO:0000256" key="2">
    <source>
        <dbReference type="SAM" id="SignalP"/>
    </source>
</evidence>
<feature type="domain" description="LysM" evidence="3">
    <location>
        <begin position="157"/>
        <end position="206"/>
    </location>
</feature>
<dbReference type="SUPFAM" id="SSF54106">
    <property type="entry name" value="LysM domain"/>
    <property type="match status" value="2"/>
</dbReference>
<organism evidence="4 5">
    <name type="scientific">Symbiodinium necroappetens</name>
    <dbReference type="NCBI Taxonomy" id="1628268"/>
    <lineage>
        <taxon>Eukaryota</taxon>
        <taxon>Sar</taxon>
        <taxon>Alveolata</taxon>
        <taxon>Dinophyceae</taxon>
        <taxon>Suessiales</taxon>
        <taxon>Symbiodiniaceae</taxon>
        <taxon>Symbiodinium</taxon>
    </lineage>
</organism>
<evidence type="ECO:0000313" key="5">
    <source>
        <dbReference type="Proteomes" id="UP000601435"/>
    </source>
</evidence>
<feature type="chain" id="PRO_5032396097" description="LysM domain-containing protein" evidence="2">
    <location>
        <begin position="21"/>
        <end position="291"/>
    </location>
</feature>
<feature type="domain" description="LysM" evidence="3">
    <location>
        <begin position="239"/>
        <end position="288"/>
    </location>
</feature>
<dbReference type="Pfam" id="PF01476">
    <property type="entry name" value="LysM"/>
    <property type="match status" value="2"/>
</dbReference>
<dbReference type="EMBL" id="CAJNJA010000559">
    <property type="protein sequence ID" value="CAE7154119.1"/>
    <property type="molecule type" value="Genomic_DNA"/>
</dbReference>
<dbReference type="PANTHER" id="PTHR34700:SF4">
    <property type="entry name" value="PHAGE-LIKE ELEMENT PBSX PROTEIN XKDP"/>
    <property type="match status" value="1"/>
</dbReference>
<dbReference type="InterPro" id="IPR036779">
    <property type="entry name" value="LysM_dom_sf"/>
</dbReference>
<evidence type="ECO:0000259" key="3">
    <source>
        <dbReference type="PROSITE" id="PS51782"/>
    </source>
</evidence>
<dbReference type="AlphaFoldDB" id="A0A812INP5"/>
<proteinExistence type="predicted"/>
<keyword evidence="5" id="KW-1185">Reference proteome</keyword>
<gene>
    <name evidence="4" type="ORF">SNEC2469_LOCUS239</name>
</gene>
<reference evidence="4" key="1">
    <citation type="submission" date="2021-02" db="EMBL/GenBank/DDBJ databases">
        <authorList>
            <person name="Dougan E. K."/>
            <person name="Rhodes N."/>
            <person name="Thang M."/>
            <person name="Chan C."/>
        </authorList>
    </citation>
    <scope>NUCLEOTIDE SEQUENCE</scope>
</reference>